<reference evidence="2" key="1">
    <citation type="submission" date="2023-06" db="EMBL/GenBank/DDBJ databases">
        <title>Genome-scale phylogeny and comparative genomics of the fungal order Sordariales.</title>
        <authorList>
            <consortium name="Lawrence Berkeley National Laboratory"/>
            <person name="Hensen N."/>
            <person name="Bonometti L."/>
            <person name="Westerberg I."/>
            <person name="Brannstrom I.O."/>
            <person name="Guillou S."/>
            <person name="Cros-Aarteil S."/>
            <person name="Calhoun S."/>
            <person name="Haridas S."/>
            <person name="Kuo A."/>
            <person name="Mondo S."/>
            <person name="Pangilinan J."/>
            <person name="Riley R."/>
            <person name="Labutti K."/>
            <person name="Andreopoulos B."/>
            <person name="Lipzen A."/>
            <person name="Chen C."/>
            <person name="Yanf M."/>
            <person name="Daum C."/>
            <person name="Ng V."/>
            <person name="Clum A."/>
            <person name="Steindorff A."/>
            <person name="Ohm R."/>
            <person name="Martin F."/>
            <person name="Silar P."/>
            <person name="Natvig D."/>
            <person name="Lalanne C."/>
            <person name="Gautier V."/>
            <person name="Ament-Velasquez S.L."/>
            <person name="Kruys A."/>
            <person name="Hutchinson M.I."/>
            <person name="Powell A.J."/>
            <person name="Barry K."/>
            <person name="Miller A.N."/>
            <person name="Grigoriev I.V."/>
            <person name="Debuchy R."/>
            <person name="Gladieux P."/>
            <person name="Thoren M.H."/>
            <person name="Johannesson H."/>
        </authorList>
    </citation>
    <scope>NUCLEOTIDE SEQUENCE</scope>
    <source>
        <strain evidence="2">PSN4</strain>
    </source>
</reference>
<accession>A0AAJ0B9K1</accession>
<evidence type="ECO:0000313" key="3">
    <source>
        <dbReference type="Proteomes" id="UP001239445"/>
    </source>
</evidence>
<dbReference type="Proteomes" id="UP001239445">
    <property type="component" value="Unassembled WGS sequence"/>
</dbReference>
<comment type="caution">
    <text evidence="2">The sequence shown here is derived from an EMBL/GenBank/DDBJ whole genome shotgun (WGS) entry which is preliminary data.</text>
</comment>
<feature type="signal peptide" evidence="1">
    <location>
        <begin position="1"/>
        <end position="25"/>
    </location>
</feature>
<proteinExistence type="predicted"/>
<keyword evidence="3" id="KW-1185">Reference proteome</keyword>
<name>A0AAJ0B9K1_9PEZI</name>
<keyword evidence="1" id="KW-0732">Signal</keyword>
<feature type="chain" id="PRO_5042466112" evidence="1">
    <location>
        <begin position="26"/>
        <end position="109"/>
    </location>
</feature>
<sequence length="109" mass="11161">MGLPTSVGHLAALVLQLWPTDIARGKAIYRGAGSQGYLAELAGIHGSIAALDIVRSPEAGSRSPCRLASGDTETGLNLHHAGSGCGLPASWPRLLPPPAVQGQQLAVVY</sequence>
<evidence type="ECO:0000256" key="1">
    <source>
        <dbReference type="SAM" id="SignalP"/>
    </source>
</evidence>
<evidence type="ECO:0000313" key="2">
    <source>
        <dbReference type="EMBL" id="KAK1752958.1"/>
    </source>
</evidence>
<protein>
    <submittedName>
        <fullName evidence="2">Uncharacterized protein</fullName>
    </submittedName>
</protein>
<dbReference type="EMBL" id="MU839838">
    <property type="protein sequence ID" value="KAK1752958.1"/>
    <property type="molecule type" value="Genomic_DNA"/>
</dbReference>
<dbReference type="AlphaFoldDB" id="A0AAJ0B9K1"/>
<gene>
    <name evidence="2" type="ORF">QBC47DRAFT_50094</name>
</gene>
<organism evidence="2 3">
    <name type="scientific">Echria macrotheca</name>
    <dbReference type="NCBI Taxonomy" id="438768"/>
    <lineage>
        <taxon>Eukaryota</taxon>
        <taxon>Fungi</taxon>
        <taxon>Dikarya</taxon>
        <taxon>Ascomycota</taxon>
        <taxon>Pezizomycotina</taxon>
        <taxon>Sordariomycetes</taxon>
        <taxon>Sordariomycetidae</taxon>
        <taxon>Sordariales</taxon>
        <taxon>Schizotheciaceae</taxon>
        <taxon>Echria</taxon>
    </lineage>
</organism>